<dbReference type="AlphaFoldDB" id="A0A060Y9M6"/>
<dbReference type="PaxDb" id="8022-A0A060Y9M6"/>
<proteinExistence type="predicted"/>
<dbReference type="Proteomes" id="UP000193380">
    <property type="component" value="Unassembled WGS sequence"/>
</dbReference>
<reference evidence="2" key="2">
    <citation type="submission" date="2014-03" db="EMBL/GenBank/DDBJ databases">
        <authorList>
            <person name="Genoscope - CEA"/>
        </authorList>
    </citation>
    <scope>NUCLEOTIDE SEQUENCE</scope>
</reference>
<name>A0A060Y9M6_ONCMY</name>
<feature type="compositionally biased region" description="Polar residues" evidence="1">
    <location>
        <begin position="63"/>
        <end position="77"/>
    </location>
</feature>
<evidence type="ECO:0000313" key="3">
    <source>
        <dbReference type="Proteomes" id="UP000193380"/>
    </source>
</evidence>
<sequence length="148" mass="16877">MTSKDPSASNSALLYLIYQHLKENGYQKAANVLKKHVTQMEAPEEITSLHDIYTSWTKVSEIGQNPKQEPEVDSTTLKKIKADPSTKEEDVDSKPIGRLPDLLPYIKYNVHSVSNSQTLNQPKNSIKLFHREDRLDTIKLYCPCYGEQ</sequence>
<dbReference type="PROSITE" id="PS50896">
    <property type="entry name" value="LISH"/>
    <property type="match status" value="1"/>
</dbReference>
<evidence type="ECO:0000313" key="2">
    <source>
        <dbReference type="EMBL" id="CDQ88643.1"/>
    </source>
</evidence>
<protein>
    <submittedName>
        <fullName evidence="2">Uncharacterized protein</fullName>
    </submittedName>
</protein>
<feature type="compositionally biased region" description="Basic and acidic residues" evidence="1">
    <location>
        <begin position="80"/>
        <end position="95"/>
    </location>
</feature>
<evidence type="ECO:0000256" key="1">
    <source>
        <dbReference type="SAM" id="MobiDB-lite"/>
    </source>
</evidence>
<dbReference type="InterPro" id="IPR006594">
    <property type="entry name" value="LisH"/>
</dbReference>
<gene>
    <name evidence="2" type="ORF">GSONMT00032249001</name>
</gene>
<organism evidence="2 3">
    <name type="scientific">Oncorhynchus mykiss</name>
    <name type="common">Rainbow trout</name>
    <name type="synonym">Salmo gairdneri</name>
    <dbReference type="NCBI Taxonomy" id="8022"/>
    <lineage>
        <taxon>Eukaryota</taxon>
        <taxon>Metazoa</taxon>
        <taxon>Chordata</taxon>
        <taxon>Craniata</taxon>
        <taxon>Vertebrata</taxon>
        <taxon>Euteleostomi</taxon>
        <taxon>Actinopterygii</taxon>
        <taxon>Neopterygii</taxon>
        <taxon>Teleostei</taxon>
        <taxon>Protacanthopterygii</taxon>
        <taxon>Salmoniformes</taxon>
        <taxon>Salmonidae</taxon>
        <taxon>Salmoninae</taxon>
        <taxon>Oncorhynchus</taxon>
    </lineage>
</organism>
<reference evidence="2" key="1">
    <citation type="journal article" date="2014" name="Nat. Commun.">
        <title>The rainbow trout genome provides novel insights into evolution after whole-genome duplication in vertebrates.</title>
        <authorList>
            <person name="Berthelot C."/>
            <person name="Brunet F."/>
            <person name="Chalopin D."/>
            <person name="Juanchich A."/>
            <person name="Bernard M."/>
            <person name="Noel B."/>
            <person name="Bento P."/>
            <person name="Da Silva C."/>
            <person name="Labadie K."/>
            <person name="Alberti A."/>
            <person name="Aury J.M."/>
            <person name="Louis A."/>
            <person name="Dehais P."/>
            <person name="Bardou P."/>
            <person name="Montfort J."/>
            <person name="Klopp C."/>
            <person name="Cabau C."/>
            <person name="Gaspin C."/>
            <person name="Thorgaard G.H."/>
            <person name="Boussaha M."/>
            <person name="Quillet E."/>
            <person name="Guyomard R."/>
            <person name="Galiana D."/>
            <person name="Bobe J."/>
            <person name="Volff J.N."/>
            <person name="Genet C."/>
            <person name="Wincker P."/>
            <person name="Jaillon O."/>
            <person name="Roest Crollius H."/>
            <person name="Guiguen Y."/>
        </authorList>
    </citation>
    <scope>NUCLEOTIDE SEQUENCE [LARGE SCALE GENOMIC DNA]</scope>
</reference>
<dbReference type="EMBL" id="FR908817">
    <property type="protein sequence ID" value="CDQ88643.1"/>
    <property type="molecule type" value="Genomic_DNA"/>
</dbReference>
<dbReference type="STRING" id="8022.A0A060Y9M6"/>
<accession>A0A060Y9M6</accession>
<feature type="region of interest" description="Disordered" evidence="1">
    <location>
        <begin position="63"/>
        <end position="95"/>
    </location>
</feature>